<dbReference type="EMBL" id="FOXX01000005">
    <property type="protein sequence ID" value="SFQ60899.1"/>
    <property type="molecule type" value="Genomic_DNA"/>
</dbReference>
<dbReference type="Proteomes" id="UP000182762">
    <property type="component" value="Unassembled WGS sequence"/>
</dbReference>
<name>A0A1I5ZWN7_9BACI</name>
<protein>
    <submittedName>
        <fullName evidence="1">Uncharacterized protein</fullName>
    </submittedName>
</protein>
<organism evidence="1 2">
    <name type="scientific">Priestia endophytica DSM 13796</name>
    <dbReference type="NCBI Taxonomy" id="1121089"/>
    <lineage>
        <taxon>Bacteria</taxon>
        <taxon>Bacillati</taxon>
        <taxon>Bacillota</taxon>
        <taxon>Bacilli</taxon>
        <taxon>Bacillales</taxon>
        <taxon>Bacillaceae</taxon>
        <taxon>Priestia</taxon>
    </lineage>
</organism>
<sequence>MCENSVVFEQLHYVHFLIIMTKIVLGKLKGTRNVISTVVREQDFDRCLLS</sequence>
<evidence type="ECO:0000313" key="1">
    <source>
        <dbReference type="EMBL" id="SFQ60899.1"/>
    </source>
</evidence>
<reference evidence="1 2" key="1">
    <citation type="submission" date="2016-10" db="EMBL/GenBank/DDBJ databases">
        <authorList>
            <person name="Varghese N."/>
            <person name="Submissions S."/>
        </authorList>
    </citation>
    <scope>NUCLEOTIDE SEQUENCE [LARGE SCALE GENOMIC DNA]</scope>
    <source>
        <strain evidence="1 2">DSM 13796</strain>
    </source>
</reference>
<evidence type="ECO:0000313" key="2">
    <source>
        <dbReference type="Proteomes" id="UP000182762"/>
    </source>
</evidence>
<comment type="caution">
    <text evidence="1">The sequence shown here is derived from an EMBL/GenBank/DDBJ whole genome shotgun (WGS) entry which is preliminary data.</text>
</comment>
<proteinExistence type="predicted"/>
<gene>
    <name evidence="1" type="ORF">SAMN02745910_02298</name>
</gene>
<accession>A0A1I5ZWN7</accession>
<keyword evidence="2" id="KW-1185">Reference proteome</keyword>